<feature type="transmembrane region" description="Helical" evidence="6">
    <location>
        <begin position="135"/>
        <end position="161"/>
    </location>
</feature>
<sequence>MLFGISPLFALLPLILYIILAFKDINPILNVLLCVIITAILTNKPLLGMGSVIAESLGSFLSLVGFIIMLGSALGAVLKKTGVAENIVRTVMKKIGINTEKKAVLSSMITSMVLTALLGTLAGANAIIAPIIIPLVAAIGITPSALAAVFMGAGLTGLFIGPFSPQVVTIMGLTGLSYGQYLISAGLPVTAVCLIVTYIMANRIQKNTKGIYVYEHVENIDVNEVASVEAKRATYAFLITLVLLIIYGIYVKSGASYAVVVMFTAAIVTGVAAKLSLNDLFDTLVQGASRMMWLFIMFILFNPFITFIEESGAFEALVDVLKPLLASGNKVVFSLVSTLTGIFGIGGAAVAQSIVMDKMFKGFVEGLGISTGLWAMILLIGSQITSFAYPEADMLGQMGLARSKDLKNMVKLGVTVVVFNVLLIFIRSFFG</sequence>
<evidence type="ECO:0000256" key="1">
    <source>
        <dbReference type="ARBA" id="ARBA00004651"/>
    </source>
</evidence>
<feature type="transmembrane region" description="Helical" evidence="6">
    <location>
        <begin position="257"/>
        <end position="277"/>
    </location>
</feature>
<feature type="transmembrane region" description="Helical" evidence="6">
    <location>
        <begin position="181"/>
        <end position="201"/>
    </location>
</feature>
<dbReference type="PANTHER" id="PTHR30354">
    <property type="entry name" value="GNT FAMILY GLUCONATE TRANSPORTER"/>
    <property type="match status" value="1"/>
</dbReference>
<reference evidence="8 9" key="1">
    <citation type="submission" date="2021-06" db="EMBL/GenBank/DDBJ databases">
        <authorList>
            <person name="Sun Q."/>
            <person name="Li D."/>
        </authorList>
    </citation>
    <scope>NUCLEOTIDE SEQUENCE [LARGE SCALE GENOMIC DNA]</scope>
    <source>
        <strain evidence="8 9">MSJ-11</strain>
    </source>
</reference>
<keyword evidence="5 6" id="KW-0472">Membrane</keyword>
<evidence type="ECO:0000256" key="6">
    <source>
        <dbReference type="SAM" id="Phobius"/>
    </source>
</evidence>
<dbReference type="EMBL" id="JAHLQF010000001">
    <property type="protein sequence ID" value="MBU5483214.1"/>
    <property type="molecule type" value="Genomic_DNA"/>
</dbReference>
<proteinExistence type="predicted"/>
<protein>
    <submittedName>
        <fullName evidence="8">TRAP transporter large permease subunit</fullName>
    </submittedName>
</protein>
<organism evidence="8 9">
    <name type="scientific">Clostridium mobile</name>
    <dbReference type="NCBI Taxonomy" id="2841512"/>
    <lineage>
        <taxon>Bacteria</taxon>
        <taxon>Bacillati</taxon>
        <taxon>Bacillota</taxon>
        <taxon>Clostridia</taxon>
        <taxon>Eubacteriales</taxon>
        <taxon>Clostridiaceae</taxon>
        <taxon>Clostridium</taxon>
    </lineage>
</organism>
<evidence type="ECO:0000256" key="5">
    <source>
        <dbReference type="ARBA" id="ARBA00023136"/>
    </source>
</evidence>
<evidence type="ECO:0000259" key="7">
    <source>
        <dbReference type="Pfam" id="PF03553"/>
    </source>
</evidence>
<feature type="domain" description="Na+/H+ antiporter NhaC-like C-terminal" evidence="7">
    <location>
        <begin position="19"/>
        <end position="189"/>
    </location>
</feature>
<dbReference type="PANTHER" id="PTHR30354:SF11">
    <property type="entry name" value="PERMEASE"/>
    <property type="match status" value="1"/>
</dbReference>
<dbReference type="InterPro" id="IPR003474">
    <property type="entry name" value="Glcn_transporter"/>
</dbReference>
<feature type="transmembrane region" description="Helical" evidence="6">
    <location>
        <begin position="409"/>
        <end position="430"/>
    </location>
</feature>
<feature type="transmembrane region" description="Helical" evidence="6">
    <location>
        <begin position="367"/>
        <end position="389"/>
    </location>
</feature>
<name>A0ABS6EDD7_9CLOT</name>
<evidence type="ECO:0000256" key="4">
    <source>
        <dbReference type="ARBA" id="ARBA00022989"/>
    </source>
</evidence>
<dbReference type="InterPro" id="IPR018461">
    <property type="entry name" value="Na/H_Antiport_NhaC-like_C"/>
</dbReference>
<dbReference type="RefSeq" id="WP_216437611.1">
    <property type="nucleotide sequence ID" value="NZ_JAHLQF010000001.1"/>
</dbReference>
<feature type="transmembrane region" description="Helical" evidence="6">
    <location>
        <begin position="28"/>
        <end position="47"/>
    </location>
</feature>
<dbReference type="Proteomes" id="UP000726170">
    <property type="component" value="Unassembled WGS sequence"/>
</dbReference>
<keyword evidence="9" id="KW-1185">Reference proteome</keyword>
<feature type="transmembrane region" description="Helical" evidence="6">
    <location>
        <begin position="233"/>
        <end position="251"/>
    </location>
</feature>
<feature type="transmembrane region" description="Helical" evidence="6">
    <location>
        <begin position="289"/>
        <end position="308"/>
    </location>
</feature>
<comment type="subcellular location">
    <subcellularLocation>
        <location evidence="1">Cell membrane</location>
        <topology evidence="1">Multi-pass membrane protein</topology>
    </subcellularLocation>
</comment>
<dbReference type="Pfam" id="PF03553">
    <property type="entry name" value="Na_H_antiporter"/>
    <property type="match status" value="1"/>
</dbReference>
<feature type="transmembrane region" description="Helical" evidence="6">
    <location>
        <begin position="331"/>
        <end position="355"/>
    </location>
</feature>
<comment type="caution">
    <text evidence="8">The sequence shown here is derived from an EMBL/GenBank/DDBJ whole genome shotgun (WGS) entry which is preliminary data.</text>
</comment>
<feature type="transmembrane region" description="Helical" evidence="6">
    <location>
        <begin position="5"/>
        <end position="22"/>
    </location>
</feature>
<feature type="transmembrane region" description="Helical" evidence="6">
    <location>
        <begin position="59"/>
        <end position="78"/>
    </location>
</feature>
<evidence type="ECO:0000313" key="8">
    <source>
        <dbReference type="EMBL" id="MBU5483214.1"/>
    </source>
</evidence>
<accession>A0ABS6EDD7</accession>
<keyword evidence="4 6" id="KW-1133">Transmembrane helix</keyword>
<keyword evidence="3 6" id="KW-0812">Transmembrane</keyword>
<evidence type="ECO:0000313" key="9">
    <source>
        <dbReference type="Proteomes" id="UP000726170"/>
    </source>
</evidence>
<gene>
    <name evidence="8" type="ORF">KQI86_02670</name>
</gene>
<keyword evidence="2" id="KW-1003">Cell membrane</keyword>
<evidence type="ECO:0000256" key="3">
    <source>
        <dbReference type="ARBA" id="ARBA00022692"/>
    </source>
</evidence>
<evidence type="ECO:0000256" key="2">
    <source>
        <dbReference type="ARBA" id="ARBA00022475"/>
    </source>
</evidence>
<feature type="transmembrane region" description="Helical" evidence="6">
    <location>
        <begin position="108"/>
        <end position="128"/>
    </location>
</feature>